<name>A0A915EKD3_9BILA</name>
<keyword evidence="1" id="KW-1185">Reference proteome</keyword>
<evidence type="ECO:0000313" key="1">
    <source>
        <dbReference type="Proteomes" id="UP000887574"/>
    </source>
</evidence>
<reference evidence="2" key="1">
    <citation type="submission" date="2022-11" db="UniProtKB">
        <authorList>
            <consortium name="WormBaseParasite"/>
        </authorList>
    </citation>
    <scope>IDENTIFICATION</scope>
</reference>
<proteinExistence type="predicted"/>
<protein>
    <submittedName>
        <fullName evidence="2">Uncharacterized protein</fullName>
    </submittedName>
</protein>
<evidence type="ECO:0000313" key="2">
    <source>
        <dbReference type="WBParaSite" id="jg6863"/>
    </source>
</evidence>
<accession>A0A915EKD3</accession>
<dbReference type="Proteomes" id="UP000887574">
    <property type="component" value="Unplaced"/>
</dbReference>
<organism evidence="1 2">
    <name type="scientific">Ditylenchus dipsaci</name>
    <dbReference type="NCBI Taxonomy" id="166011"/>
    <lineage>
        <taxon>Eukaryota</taxon>
        <taxon>Metazoa</taxon>
        <taxon>Ecdysozoa</taxon>
        <taxon>Nematoda</taxon>
        <taxon>Chromadorea</taxon>
        <taxon>Rhabditida</taxon>
        <taxon>Tylenchina</taxon>
        <taxon>Tylenchomorpha</taxon>
        <taxon>Sphaerularioidea</taxon>
        <taxon>Anguinidae</taxon>
        <taxon>Anguininae</taxon>
        <taxon>Ditylenchus</taxon>
    </lineage>
</organism>
<dbReference type="WBParaSite" id="jg6863">
    <property type="protein sequence ID" value="jg6863"/>
    <property type="gene ID" value="jg6863"/>
</dbReference>
<sequence>MWREGAYRTYYYPHCSQNIAIARAAGSQSAPGKRTMDIADKTSQGFDYLTTPDSSRSVSFDDAAYWPFIDEDVNENAI</sequence>
<dbReference type="AlphaFoldDB" id="A0A915EKD3"/>